<reference evidence="2" key="1">
    <citation type="submission" date="2017-05" db="UniProtKB">
        <authorList>
            <consortium name="EnsemblMetazoa"/>
        </authorList>
    </citation>
    <scope>IDENTIFICATION</scope>
</reference>
<feature type="compositionally biased region" description="Low complexity" evidence="1">
    <location>
        <begin position="50"/>
        <end position="60"/>
    </location>
</feature>
<sequence length="895" mass="102009">MSWSRAEVSYCRCEELSFNHAHCPCSLCKGKAVSRSTEYRHWQQSKLLLESTGESGSSSHGTRDRSPIEEAPSTQDIAIPGAELDTDIESLETTVTEEPAAANATATDLGHEPTSLRFGLNIDRDIVISVLRALKISDTMCGSQMDFLQILEYGRDMYCKSDSEKLKKWPSSINACMKLLKSAGYKDPSTYYICLNKSHPGLWSIMDKVDSNCKYCSKPGTIQYHYLPLADKVNRWCSSAEFCEKMTEHWKNKSHWLTGSNSIKKEVWDGDRFRELQWFWDPSVTWILPTRCVTCNNVINLDEAVNHEGTQACNDTISIICPHCYASFDHVPKYTNGDPRNIALIGAIEFQIATMSKLERSKTNEVYVCGFIPNYLLPNKASWYLDPFLHPLITEIEDSFINGINVDYRGFVAGINPGPATLRCLILCWTGDHPAQCEVDKFLASGGVHACRRDKLQELKNGCIPDGITKRLGFWKAEEYQKFAFPASEYVLGGKLPDEHYKVWILIVRIVEMTFNTERSGWSEDSLKLLQHLIWRHNILTEETQGLHSCVVSLHNLVHLPDDIMRFSSPDNFWCFVFERAVHTYIERSSNKKNLELTFAKAESRREFLKFLTSEENERIIPPVITLNKPYHASSIEQAKLFKLHEVHDPVLVGGIKYVALSANEIQSILPSNTSHGADYLAMSCRSVLFLFQGINGTLYRTSEYVIVHSNCDNRGNVIRVIGFYSITVDDKCYVFVKGEHYPYPQNNPIHIYSSNPYVIPSSHIMYFPAHDIISKVMLFPDPDNITSPSKFIVINFMRHQLPITESDVIIPVLPEKGDMVLVVGENNEIWHACIQSVNDRSRNCTALFYVYVQGTSPRRYTRESFSRSSKELIAWDSIINYASGKWQENCWIEC</sequence>
<accession>A0A1X7VWD1</accession>
<organism evidence="2">
    <name type="scientific">Amphimedon queenslandica</name>
    <name type="common">Sponge</name>
    <dbReference type="NCBI Taxonomy" id="400682"/>
    <lineage>
        <taxon>Eukaryota</taxon>
        <taxon>Metazoa</taxon>
        <taxon>Porifera</taxon>
        <taxon>Demospongiae</taxon>
        <taxon>Heteroscleromorpha</taxon>
        <taxon>Haplosclerida</taxon>
        <taxon>Niphatidae</taxon>
        <taxon>Amphimedon</taxon>
    </lineage>
</organism>
<evidence type="ECO:0000313" key="2">
    <source>
        <dbReference type="EnsemblMetazoa" id="Aqu2.1.44642_001"/>
    </source>
</evidence>
<dbReference type="AlphaFoldDB" id="A0A1X7VWD1"/>
<dbReference type="PANTHER" id="PTHR46579">
    <property type="entry name" value="F5/8 TYPE C DOMAIN-CONTAINING PROTEIN-RELATED"/>
    <property type="match status" value="1"/>
</dbReference>
<proteinExistence type="predicted"/>
<dbReference type="EnsemblMetazoa" id="Aqu2.1.44642_001">
    <property type="protein sequence ID" value="Aqu2.1.44642_001"/>
    <property type="gene ID" value="Aqu2.1.44642"/>
</dbReference>
<dbReference type="PANTHER" id="PTHR46579:SF1">
    <property type="entry name" value="F5_8 TYPE C DOMAIN-CONTAINING PROTEIN"/>
    <property type="match status" value="1"/>
</dbReference>
<dbReference type="OrthoDB" id="5945181at2759"/>
<evidence type="ECO:0000256" key="1">
    <source>
        <dbReference type="SAM" id="MobiDB-lite"/>
    </source>
</evidence>
<dbReference type="InParanoid" id="A0A1X7VWD1"/>
<dbReference type="eggNOG" id="ENOG502SI1S">
    <property type="taxonomic scope" value="Eukaryota"/>
</dbReference>
<protein>
    <submittedName>
        <fullName evidence="2">Uncharacterized protein</fullName>
    </submittedName>
</protein>
<feature type="region of interest" description="Disordered" evidence="1">
    <location>
        <begin position="50"/>
        <end position="78"/>
    </location>
</feature>
<name>A0A1X7VWD1_AMPQE</name>